<dbReference type="InterPro" id="IPR013196">
    <property type="entry name" value="HTH_11"/>
</dbReference>
<comment type="caution">
    <text evidence="4">The sequence shown here is derived from an EMBL/GenBank/DDBJ whole genome shotgun (WGS) entry which is preliminary data.</text>
</comment>
<keyword evidence="1" id="KW-0805">Transcription regulation</keyword>
<keyword evidence="5" id="KW-1185">Reference proteome</keyword>
<dbReference type="Proteomes" id="UP001355653">
    <property type="component" value="Unassembled WGS sequence"/>
</dbReference>
<dbReference type="InterPro" id="IPR026881">
    <property type="entry name" value="WYL_dom"/>
</dbReference>
<protein>
    <submittedName>
        <fullName evidence="4">YafY family protein</fullName>
    </submittedName>
</protein>
<gene>
    <name evidence="4" type="ORF">P5G65_16075</name>
</gene>
<evidence type="ECO:0000313" key="5">
    <source>
        <dbReference type="Proteomes" id="UP001355653"/>
    </source>
</evidence>
<name>A0ABU6DD61_9BACL</name>
<dbReference type="Gene3D" id="1.10.10.10">
    <property type="entry name" value="Winged helix-like DNA-binding domain superfamily/Winged helix DNA-binding domain"/>
    <property type="match status" value="1"/>
</dbReference>
<keyword evidence="2" id="KW-0804">Transcription</keyword>
<dbReference type="InterPro" id="IPR036388">
    <property type="entry name" value="WH-like_DNA-bd_sf"/>
</dbReference>
<dbReference type="InterPro" id="IPR036390">
    <property type="entry name" value="WH_DNA-bd_sf"/>
</dbReference>
<evidence type="ECO:0000313" key="4">
    <source>
        <dbReference type="EMBL" id="MEB4795421.1"/>
    </source>
</evidence>
<dbReference type="InterPro" id="IPR051534">
    <property type="entry name" value="CBASS_pafABC_assoc_protein"/>
</dbReference>
<evidence type="ECO:0000259" key="3">
    <source>
        <dbReference type="PROSITE" id="PS51000"/>
    </source>
</evidence>
<reference evidence="4 5" key="1">
    <citation type="submission" date="2023-03" db="EMBL/GenBank/DDBJ databases">
        <title>Bacillus Genome Sequencing.</title>
        <authorList>
            <person name="Dunlap C."/>
        </authorList>
    </citation>
    <scope>NUCLEOTIDE SEQUENCE [LARGE SCALE GENOMIC DNA]</scope>
    <source>
        <strain evidence="4 5">NRS-1351</strain>
    </source>
</reference>
<dbReference type="PROSITE" id="PS52050">
    <property type="entry name" value="WYL"/>
    <property type="match status" value="1"/>
</dbReference>
<dbReference type="PIRSF" id="PIRSF016838">
    <property type="entry name" value="PafC"/>
    <property type="match status" value="1"/>
</dbReference>
<dbReference type="PROSITE" id="PS51000">
    <property type="entry name" value="HTH_DEOR_2"/>
    <property type="match status" value="1"/>
</dbReference>
<dbReference type="SUPFAM" id="SSF46785">
    <property type="entry name" value="Winged helix' DNA-binding domain"/>
    <property type="match status" value="1"/>
</dbReference>
<dbReference type="InterPro" id="IPR028349">
    <property type="entry name" value="PafC-like"/>
</dbReference>
<proteinExistence type="predicted"/>
<dbReference type="PANTHER" id="PTHR34580">
    <property type="match status" value="1"/>
</dbReference>
<organism evidence="4 5">
    <name type="scientific">Paenibacillus chondroitinus</name>
    <dbReference type="NCBI Taxonomy" id="59842"/>
    <lineage>
        <taxon>Bacteria</taxon>
        <taxon>Bacillati</taxon>
        <taxon>Bacillota</taxon>
        <taxon>Bacilli</taxon>
        <taxon>Bacillales</taxon>
        <taxon>Paenibacillaceae</taxon>
        <taxon>Paenibacillus</taxon>
    </lineage>
</organism>
<sequence>MNKTDRQLAIMLELQRSKVLRAEDLASIFETSVRTIYRDIQALSEMGVPILGAPGQGYSLMEGYFLPPVGFSAEEAVAVLMGTDFIEQRLDGDYASAAKAARRKIEAILPKTVHDESMRVRETMRLLQAGEPVTGLREKDYLGQARRAIMERRKLCMTYLKKMPEADGNRKSTREIAPYGLALVQGNWILIARCDLRQEIRHFRLSRMTGLTVLEDRFLIPNGFNLNNYRPPDDRNERVLVLAHPEIADKIAETCHYYMESTEERKDGLLVNFLVRQPEELLSYILGWGGNVEVLEPESLRHRIREEAEKILKRY</sequence>
<dbReference type="InterPro" id="IPR057727">
    <property type="entry name" value="WCX_dom"/>
</dbReference>
<dbReference type="InterPro" id="IPR001034">
    <property type="entry name" value="DeoR_HTH"/>
</dbReference>
<accession>A0ABU6DD61</accession>
<dbReference type="Pfam" id="PF13280">
    <property type="entry name" value="WYL"/>
    <property type="match status" value="1"/>
</dbReference>
<evidence type="ECO:0000256" key="1">
    <source>
        <dbReference type="ARBA" id="ARBA00023015"/>
    </source>
</evidence>
<evidence type="ECO:0000256" key="2">
    <source>
        <dbReference type="ARBA" id="ARBA00023163"/>
    </source>
</evidence>
<dbReference type="Pfam" id="PF25583">
    <property type="entry name" value="WCX"/>
    <property type="match status" value="1"/>
</dbReference>
<feature type="domain" description="HTH deoR-type" evidence="3">
    <location>
        <begin position="3"/>
        <end position="58"/>
    </location>
</feature>
<dbReference type="PANTHER" id="PTHR34580:SF1">
    <property type="entry name" value="PROTEIN PAFC"/>
    <property type="match status" value="1"/>
</dbReference>
<dbReference type="RefSeq" id="WP_127452742.1">
    <property type="nucleotide sequence ID" value="NZ_JAROBY010000026.1"/>
</dbReference>
<dbReference type="EMBL" id="JAROBY010000026">
    <property type="protein sequence ID" value="MEB4795421.1"/>
    <property type="molecule type" value="Genomic_DNA"/>
</dbReference>
<dbReference type="Pfam" id="PF08279">
    <property type="entry name" value="HTH_11"/>
    <property type="match status" value="1"/>
</dbReference>